<name>A0A4P7NLW2_PYROR</name>
<evidence type="ECO:0000256" key="2">
    <source>
        <dbReference type="ARBA" id="ARBA00010900"/>
    </source>
</evidence>
<dbReference type="InterPro" id="IPR022783">
    <property type="entry name" value="GCFC_dom"/>
</dbReference>
<feature type="compositionally biased region" description="Basic and acidic residues" evidence="8">
    <location>
        <begin position="283"/>
        <end position="304"/>
    </location>
</feature>
<keyword evidence="4" id="KW-0747">Spliceosome</keyword>
<dbReference type="PANTHER" id="PTHR23329">
    <property type="entry name" value="TUFTELIN-INTERACTING PROTEIN 11-RELATED"/>
    <property type="match status" value="1"/>
</dbReference>
<keyword evidence="7" id="KW-0175">Coiled coil</keyword>
<keyword evidence="6" id="KW-0539">Nucleus</keyword>
<feature type="region of interest" description="Disordered" evidence="8">
    <location>
        <begin position="282"/>
        <end position="343"/>
    </location>
</feature>
<feature type="region of interest" description="Disordered" evidence="8">
    <location>
        <begin position="178"/>
        <end position="247"/>
    </location>
</feature>
<feature type="compositionally biased region" description="Basic and acidic residues" evidence="8">
    <location>
        <begin position="838"/>
        <end position="852"/>
    </location>
</feature>
<dbReference type="InterPro" id="IPR000467">
    <property type="entry name" value="G_patch_dom"/>
</dbReference>
<dbReference type="PANTHER" id="PTHR23329:SF1">
    <property type="entry name" value="TUFTELIN-INTERACTING PROTEIN 11"/>
    <property type="match status" value="1"/>
</dbReference>
<comment type="similarity">
    <text evidence="2">Belongs to the TFP11/STIP family.</text>
</comment>
<dbReference type="InterPro" id="IPR022159">
    <property type="entry name" value="STIP/TFIP11_N"/>
</dbReference>
<keyword evidence="5" id="KW-0508">mRNA splicing</keyword>
<evidence type="ECO:0000256" key="1">
    <source>
        <dbReference type="ARBA" id="ARBA00004123"/>
    </source>
</evidence>
<dbReference type="SMART" id="SM00443">
    <property type="entry name" value="G_patch"/>
    <property type="match status" value="1"/>
</dbReference>
<evidence type="ECO:0000256" key="4">
    <source>
        <dbReference type="ARBA" id="ARBA00022728"/>
    </source>
</evidence>
<dbReference type="GO" id="GO:0003676">
    <property type="term" value="F:nucleic acid binding"/>
    <property type="evidence" value="ECO:0007669"/>
    <property type="project" value="InterPro"/>
</dbReference>
<evidence type="ECO:0000256" key="6">
    <source>
        <dbReference type="ARBA" id="ARBA00023242"/>
    </source>
</evidence>
<dbReference type="Pfam" id="PF12457">
    <property type="entry name" value="TIP_N"/>
    <property type="match status" value="1"/>
</dbReference>
<sequence length="960" mass="107079">MDRVGNMPFDPSTLKASAQHYSSSDSEEDEDDDAFQIPNTNPDADEFADHNPRKRRRTGRDAKESAALGVFGSESEDDGPGNRWKHKKLRHKGVAFVSSNDAKKSDDDDEDDDEDESRYAGLGSMQGRLSEEKEDEEEDDGAPTGGLGFGFAAQKVAQDTTWAAGSRASQKFGNLFKKSTSSADTPLGRGFVPSSSFIPELKPRDDDNDAPATPIARPSAFSSARAGKGKKGAASGPNPNSFGARMMAKMGYTEGTGLGAEGQGRNVIIEANLRPQRAGLGVVREKTETERQEEKRQARMRGEVVVDSDEEEKKRKAARKKKALAGGGTSTPASGTSTPRRPKQKYLTMDEIKKAAPGLNIPDAFTPILDLTGPGKKMLTTSSGLMTPTGASAIPETSDQAESRKLARRAQNDFMAILEEWQSLQQRKAYAELQLQQEMQELAELEAGLAAHRSTVEQLGRLSLADEDVDDAQRRWDRVISILKETSSAMAGAGQESSGEEIRAIAIAALHPVFTEVLQSWDPLEDDRKNIVTDLVDLSNLLGISQSQKTKPQQFASEALRHHRRKHNASPYETMIYKIWLPHVARAVRGWDVRDTDRLLNLWKTWLPVLPDFIRKQLLEQDIVRKLEDAVAKWEPKKRRKHHNKPHMWIFPWLQYLPAHHLDPKSSSGLVADVKRKFRQLVEAWEFEQGVIPGLAAWKDVLRQSSQNDQWRPLAMGHILPSIARYLRRKFEVDPADQAPYMNILNGVLEWSQIISAEALAEVMVAELFPKWHSCLYQWLVSDSVDWIQVVEWFEWWMHSVLPAEIRNCPSIAAEFLKGQRMVDLGLDLGDRIAAELSRPNKDPARKARSDPPSRAQTPLPKQAHHPQAAPAAQPKTEPASFRQQVEDWCAAHDLQFIPERKKVHAKGPLYRITARGDGKGGVLGYFGEDALWFENKGKESIVRGEDDFFLKIVHPGLAG</sequence>
<reference evidence="9 10" key="1">
    <citation type="journal article" date="2019" name="Mol. Biol. Evol.">
        <title>Blast fungal genomes show frequent chromosomal changes, gene gains and losses, and effector gene turnover.</title>
        <authorList>
            <person name="Gomez Luciano L.B."/>
            <person name="Jason Tsai I."/>
            <person name="Chuma I."/>
            <person name="Tosa Y."/>
            <person name="Chen Y.H."/>
            <person name="Li J.Y."/>
            <person name="Li M.Y."/>
            <person name="Jade Lu M.Y."/>
            <person name="Nakayashiki H."/>
            <person name="Li W.H."/>
        </authorList>
    </citation>
    <scope>NUCLEOTIDE SEQUENCE [LARGE SCALE GENOMIC DNA]</scope>
    <source>
        <strain evidence="9">MZ5-1-6</strain>
    </source>
</reference>
<evidence type="ECO:0000256" key="5">
    <source>
        <dbReference type="ARBA" id="ARBA00023187"/>
    </source>
</evidence>
<dbReference type="Proteomes" id="UP000294847">
    <property type="component" value="Chromosome 5"/>
</dbReference>
<evidence type="ECO:0000313" key="10">
    <source>
        <dbReference type="Proteomes" id="UP000294847"/>
    </source>
</evidence>
<dbReference type="Pfam" id="PF07842">
    <property type="entry name" value="GCFC"/>
    <property type="match status" value="1"/>
</dbReference>
<dbReference type="GO" id="GO:0071008">
    <property type="term" value="C:U2-type post-mRNA release spliceosomal complex"/>
    <property type="evidence" value="ECO:0007669"/>
    <property type="project" value="TreeGrafter"/>
</dbReference>
<feature type="region of interest" description="Disordered" evidence="8">
    <location>
        <begin position="838"/>
        <end position="882"/>
    </location>
</feature>
<dbReference type="InterPro" id="IPR045211">
    <property type="entry name" value="TFP11/STIP/Ntr1"/>
</dbReference>
<proteinExistence type="inferred from homology"/>
<feature type="compositionally biased region" description="Acidic residues" evidence="8">
    <location>
        <begin position="107"/>
        <end position="116"/>
    </location>
</feature>
<feature type="compositionally biased region" description="Basic residues" evidence="8">
    <location>
        <begin position="83"/>
        <end position="93"/>
    </location>
</feature>
<feature type="compositionally biased region" description="Low complexity" evidence="8">
    <location>
        <begin position="219"/>
        <end position="236"/>
    </location>
</feature>
<feature type="compositionally biased region" description="Low complexity" evidence="8">
    <location>
        <begin position="330"/>
        <end position="339"/>
    </location>
</feature>
<keyword evidence="3" id="KW-0507">mRNA processing</keyword>
<dbReference type="Pfam" id="PF01585">
    <property type="entry name" value="G-patch"/>
    <property type="match status" value="1"/>
</dbReference>
<feature type="compositionally biased region" description="Acidic residues" evidence="8">
    <location>
        <begin position="25"/>
        <end position="34"/>
    </location>
</feature>
<evidence type="ECO:0000256" key="7">
    <source>
        <dbReference type="SAM" id="Coils"/>
    </source>
</evidence>
<dbReference type="EMBL" id="CP034208">
    <property type="protein sequence ID" value="QBZ63060.1"/>
    <property type="molecule type" value="Genomic_DNA"/>
</dbReference>
<evidence type="ECO:0000313" key="9">
    <source>
        <dbReference type="EMBL" id="QBZ63060.1"/>
    </source>
</evidence>
<accession>A0A4P7NLW2</accession>
<dbReference type="PROSITE" id="PS50174">
    <property type="entry name" value="G_PATCH"/>
    <property type="match status" value="1"/>
</dbReference>
<feature type="compositionally biased region" description="Acidic residues" evidence="8">
    <location>
        <begin position="132"/>
        <end position="141"/>
    </location>
</feature>
<feature type="coiled-coil region" evidence="7">
    <location>
        <begin position="428"/>
        <end position="455"/>
    </location>
</feature>
<feature type="compositionally biased region" description="Low complexity" evidence="8">
    <location>
        <begin position="866"/>
        <end position="876"/>
    </location>
</feature>
<protein>
    <submittedName>
        <fullName evidence="9">Uncharacterized protein</fullName>
    </submittedName>
</protein>
<organism evidence="9 10">
    <name type="scientific">Pyricularia oryzae</name>
    <name type="common">Rice blast fungus</name>
    <name type="synonym">Magnaporthe oryzae</name>
    <dbReference type="NCBI Taxonomy" id="318829"/>
    <lineage>
        <taxon>Eukaryota</taxon>
        <taxon>Fungi</taxon>
        <taxon>Dikarya</taxon>
        <taxon>Ascomycota</taxon>
        <taxon>Pezizomycotina</taxon>
        <taxon>Sordariomycetes</taxon>
        <taxon>Sordariomycetidae</taxon>
        <taxon>Magnaporthales</taxon>
        <taxon>Pyriculariaceae</taxon>
        <taxon>Pyricularia</taxon>
    </lineage>
</organism>
<comment type="subcellular location">
    <subcellularLocation>
        <location evidence="1">Nucleus</location>
    </subcellularLocation>
</comment>
<evidence type="ECO:0000256" key="8">
    <source>
        <dbReference type="SAM" id="MobiDB-lite"/>
    </source>
</evidence>
<dbReference type="AlphaFoldDB" id="A0A4P7NLW2"/>
<feature type="region of interest" description="Disordered" evidence="8">
    <location>
        <begin position="1"/>
        <end position="152"/>
    </location>
</feature>
<evidence type="ECO:0000256" key="3">
    <source>
        <dbReference type="ARBA" id="ARBA00022664"/>
    </source>
</evidence>
<dbReference type="GO" id="GO:0000390">
    <property type="term" value="P:spliceosomal complex disassembly"/>
    <property type="evidence" value="ECO:0007669"/>
    <property type="project" value="InterPro"/>
</dbReference>
<gene>
    <name evidence="9" type="ORF">PoMZ_11953</name>
</gene>